<dbReference type="Proteomes" id="UP001172102">
    <property type="component" value="Unassembled WGS sequence"/>
</dbReference>
<protein>
    <submittedName>
        <fullName evidence="2">Uncharacterized protein</fullName>
    </submittedName>
</protein>
<comment type="caution">
    <text evidence="2">The sequence shown here is derived from an EMBL/GenBank/DDBJ whole genome shotgun (WGS) entry which is preliminary data.</text>
</comment>
<evidence type="ECO:0000313" key="2">
    <source>
        <dbReference type="EMBL" id="KAK0726145.1"/>
    </source>
</evidence>
<evidence type="ECO:0000256" key="1">
    <source>
        <dbReference type="ARBA" id="ARBA00023604"/>
    </source>
</evidence>
<dbReference type="NCBIfam" id="NF041278">
    <property type="entry name" value="CmcJ_NvfI_EfuI"/>
    <property type="match status" value="1"/>
</dbReference>
<dbReference type="PANTHER" id="PTHR34598:SF3">
    <property type="entry name" value="OXIDOREDUCTASE AN1597"/>
    <property type="match status" value="1"/>
</dbReference>
<reference evidence="2" key="1">
    <citation type="submission" date="2023-06" db="EMBL/GenBank/DDBJ databases">
        <title>Genome-scale phylogeny and comparative genomics of the fungal order Sordariales.</title>
        <authorList>
            <consortium name="Lawrence Berkeley National Laboratory"/>
            <person name="Hensen N."/>
            <person name="Bonometti L."/>
            <person name="Westerberg I."/>
            <person name="Brannstrom I.O."/>
            <person name="Guillou S."/>
            <person name="Cros-Aarteil S."/>
            <person name="Calhoun S."/>
            <person name="Haridas S."/>
            <person name="Kuo A."/>
            <person name="Mondo S."/>
            <person name="Pangilinan J."/>
            <person name="Riley R."/>
            <person name="Labutti K."/>
            <person name="Andreopoulos B."/>
            <person name="Lipzen A."/>
            <person name="Chen C."/>
            <person name="Yanf M."/>
            <person name="Daum C."/>
            <person name="Ng V."/>
            <person name="Clum A."/>
            <person name="Steindorff A."/>
            <person name="Ohm R."/>
            <person name="Martin F."/>
            <person name="Silar P."/>
            <person name="Natvig D."/>
            <person name="Lalanne C."/>
            <person name="Gautier V."/>
            <person name="Ament-Velasquez S.L."/>
            <person name="Kruys A."/>
            <person name="Hutchinson M.I."/>
            <person name="Powell A.J."/>
            <person name="Barry K."/>
            <person name="Miller A.N."/>
            <person name="Grigoriev I.V."/>
            <person name="Debuchy R."/>
            <person name="Gladieux P."/>
            <person name="Thoren M.H."/>
            <person name="Johannesson H."/>
        </authorList>
    </citation>
    <scope>NUCLEOTIDE SEQUENCE</scope>
    <source>
        <strain evidence="2">SMH4607-1</strain>
    </source>
</reference>
<comment type="similarity">
    <text evidence="1">Belongs to the asaB hydroxylase/desaturase family.</text>
</comment>
<dbReference type="EMBL" id="JAUKUA010000002">
    <property type="protein sequence ID" value="KAK0726145.1"/>
    <property type="molecule type" value="Genomic_DNA"/>
</dbReference>
<sequence length="138" mass="16339">MAHVDQTLESAVKRVRYHLKDEAAELLKGRFRIVKLQSPLVLCDYFNVDKDKDLRASDLVFPHYVGEQWYSHYNPQHKWFYVSDQQPQECWLFKCHDSEGDPKKAAFAIHNSVDTPVPDRLPAPRPRETIEFRCLDFY</sequence>
<keyword evidence="3" id="KW-1185">Reference proteome</keyword>
<name>A0AA40B1V8_9PEZI</name>
<dbReference type="PANTHER" id="PTHR34598">
    <property type="entry name" value="BLL6449 PROTEIN"/>
    <property type="match status" value="1"/>
</dbReference>
<dbReference type="GO" id="GO:0016491">
    <property type="term" value="F:oxidoreductase activity"/>
    <property type="evidence" value="ECO:0007669"/>
    <property type="project" value="InterPro"/>
</dbReference>
<gene>
    <name evidence="2" type="ORF">B0H67DRAFT_642463</name>
</gene>
<dbReference type="InterPro" id="IPR044053">
    <property type="entry name" value="AsaB-like"/>
</dbReference>
<organism evidence="2 3">
    <name type="scientific">Lasiosphaeris hirsuta</name>
    <dbReference type="NCBI Taxonomy" id="260670"/>
    <lineage>
        <taxon>Eukaryota</taxon>
        <taxon>Fungi</taxon>
        <taxon>Dikarya</taxon>
        <taxon>Ascomycota</taxon>
        <taxon>Pezizomycotina</taxon>
        <taxon>Sordariomycetes</taxon>
        <taxon>Sordariomycetidae</taxon>
        <taxon>Sordariales</taxon>
        <taxon>Lasiosphaeriaceae</taxon>
        <taxon>Lasiosphaeris</taxon>
    </lineage>
</organism>
<proteinExistence type="inferred from homology"/>
<evidence type="ECO:0000313" key="3">
    <source>
        <dbReference type="Proteomes" id="UP001172102"/>
    </source>
</evidence>
<accession>A0AA40B1V8</accession>
<dbReference type="AlphaFoldDB" id="A0AA40B1V8"/>